<dbReference type="GO" id="GO:0000155">
    <property type="term" value="F:phosphorelay sensor kinase activity"/>
    <property type="evidence" value="ECO:0007669"/>
    <property type="project" value="InterPro"/>
</dbReference>
<dbReference type="Proteomes" id="UP000000954">
    <property type="component" value="Chromosome"/>
</dbReference>
<evidence type="ECO:0000256" key="2">
    <source>
        <dbReference type="ARBA" id="ARBA00012438"/>
    </source>
</evidence>
<evidence type="ECO:0000313" key="7">
    <source>
        <dbReference type="EMBL" id="ACU93848.1"/>
    </source>
</evidence>
<keyword evidence="5" id="KW-0472">Membrane</keyword>
<dbReference type="OrthoDB" id="2514702at2"/>
<evidence type="ECO:0000313" key="8">
    <source>
        <dbReference type="Proteomes" id="UP000000954"/>
    </source>
</evidence>
<dbReference type="InterPro" id="IPR010559">
    <property type="entry name" value="Sig_transdc_His_kin_internal"/>
</dbReference>
<dbReference type="eggNOG" id="COG3275">
    <property type="taxonomic scope" value="Bacteria"/>
</dbReference>
<name>C7MLP2_CRYCD</name>
<dbReference type="GO" id="GO:0016020">
    <property type="term" value="C:membrane"/>
    <property type="evidence" value="ECO:0007669"/>
    <property type="project" value="InterPro"/>
</dbReference>
<dbReference type="Pfam" id="PF13492">
    <property type="entry name" value="GAF_3"/>
    <property type="match status" value="1"/>
</dbReference>
<keyword evidence="5" id="KW-0812">Transmembrane</keyword>
<protein>
    <recommendedName>
        <fullName evidence="2">histidine kinase</fullName>
        <ecNumber evidence="2">2.7.13.3</ecNumber>
    </recommendedName>
</protein>
<dbReference type="InterPro" id="IPR050640">
    <property type="entry name" value="Bact_2-comp_sensor_kinase"/>
</dbReference>
<keyword evidence="3" id="KW-0418">Kinase</keyword>
<dbReference type="KEGG" id="ccu:Ccur_01150"/>
<dbReference type="PROSITE" id="PS50109">
    <property type="entry name" value="HIS_KIN"/>
    <property type="match status" value="1"/>
</dbReference>
<evidence type="ECO:0000256" key="4">
    <source>
        <dbReference type="ARBA" id="ARBA00023012"/>
    </source>
</evidence>
<dbReference type="EC" id="2.7.13.3" evidence="2"/>
<sequence>MSNQVSSRQALYRSVEVMLLVVALLAGAATVFFLTDSARDVRFMTISGLVLTACLIVLIRLWMNPDRVRAGQTDAVLNLASRMLACMDGGLKEESAQRICDMLLPETSAIAVAITDKQVILGYSGRGQETNPQDAPIRTAATHAVLDSGEMQVLFSSDAIGFPDERRAINGAIVVPLTMGAETVGTLKFYYPSARKINETQRSIAAGFGELLSTQLAATALEEQKRMVTSMELKALQSQINPHFLFNTINTIASFIRTDPAKARVLLREFAVFYRRTLEDASDLIPLAREVDQTERYLRFEMARFGEDRLQLTCSIPSQVSEMLVPAFMVQPLVENAVKHAMPATGCLHISICAEPQADDLVIRIIDDGVGMSEERRANIMETSSQTGLGIAVRNIRDRIQGYFGAESFMRVESEEGSGTTITLFLKGGCFKNPLDLEEK</sequence>
<evidence type="ECO:0000256" key="3">
    <source>
        <dbReference type="ARBA" id="ARBA00022777"/>
    </source>
</evidence>
<dbReference type="PANTHER" id="PTHR34220">
    <property type="entry name" value="SENSOR HISTIDINE KINASE YPDA"/>
    <property type="match status" value="1"/>
</dbReference>
<dbReference type="SUPFAM" id="SSF55874">
    <property type="entry name" value="ATPase domain of HSP90 chaperone/DNA topoisomerase II/histidine kinase"/>
    <property type="match status" value="1"/>
</dbReference>
<dbReference type="Pfam" id="PF06580">
    <property type="entry name" value="His_kinase"/>
    <property type="match status" value="1"/>
</dbReference>
<reference evidence="7 8" key="1">
    <citation type="journal article" date="2009" name="Stand. Genomic Sci.">
        <title>Complete genome sequence of Cryptobacterium curtum type strain (12-3).</title>
        <authorList>
            <person name="Mavrommatis K."/>
            <person name="Pukall R."/>
            <person name="Rohde C."/>
            <person name="Chen F."/>
            <person name="Sims D."/>
            <person name="Brettin T."/>
            <person name="Kuske C."/>
            <person name="Detter J.C."/>
            <person name="Han C."/>
            <person name="Lapidus A."/>
            <person name="Copeland A."/>
            <person name="Glavina Del Rio T."/>
            <person name="Nolan M."/>
            <person name="Lucas S."/>
            <person name="Tice H."/>
            <person name="Cheng J.F."/>
            <person name="Bruce D."/>
            <person name="Goodwin L."/>
            <person name="Pitluck S."/>
            <person name="Ovchinnikova G."/>
            <person name="Pati A."/>
            <person name="Ivanova N."/>
            <person name="Chen A."/>
            <person name="Palaniappan K."/>
            <person name="Chain P."/>
            <person name="D'haeseleer P."/>
            <person name="Goker M."/>
            <person name="Bristow J."/>
            <person name="Eisen J.A."/>
            <person name="Markowitz V."/>
            <person name="Hugenholtz P."/>
            <person name="Rohde M."/>
            <person name="Klenk H.P."/>
            <person name="Kyrpides N.C."/>
        </authorList>
    </citation>
    <scope>NUCLEOTIDE SEQUENCE [LARGE SCALE GENOMIC DNA]</scope>
    <source>
        <strain evidence="8">ATCC 700683 / DSM 15641 / 12-3</strain>
    </source>
</reference>
<accession>C7MLP2</accession>
<dbReference type="InterPro" id="IPR036890">
    <property type="entry name" value="HATPase_C_sf"/>
</dbReference>
<dbReference type="PRINTS" id="PR00344">
    <property type="entry name" value="BCTRLSENSOR"/>
</dbReference>
<dbReference type="Pfam" id="PF02518">
    <property type="entry name" value="HATPase_c"/>
    <property type="match status" value="1"/>
</dbReference>
<feature type="transmembrane region" description="Helical" evidence="5">
    <location>
        <begin position="12"/>
        <end position="35"/>
    </location>
</feature>
<dbReference type="InterPro" id="IPR005467">
    <property type="entry name" value="His_kinase_dom"/>
</dbReference>
<dbReference type="RefSeq" id="WP_012802537.1">
    <property type="nucleotide sequence ID" value="NC_013170.1"/>
</dbReference>
<dbReference type="InterPro" id="IPR004358">
    <property type="entry name" value="Sig_transdc_His_kin-like_C"/>
</dbReference>
<feature type="transmembrane region" description="Helical" evidence="5">
    <location>
        <begin position="41"/>
        <end position="62"/>
    </location>
</feature>
<keyword evidence="4" id="KW-0902">Two-component regulatory system</keyword>
<evidence type="ECO:0000256" key="5">
    <source>
        <dbReference type="SAM" id="Phobius"/>
    </source>
</evidence>
<feature type="domain" description="Histidine kinase" evidence="6">
    <location>
        <begin position="329"/>
        <end position="430"/>
    </location>
</feature>
<gene>
    <name evidence="7" type="ordered locus">Ccur_01150</name>
</gene>
<dbReference type="STRING" id="469378.Ccur_01150"/>
<dbReference type="PANTHER" id="PTHR34220:SF7">
    <property type="entry name" value="SENSOR HISTIDINE KINASE YPDA"/>
    <property type="match status" value="1"/>
</dbReference>
<keyword evidence="3" id="KW-0808">Transferase</keyword>
<dbReference type="Gene3D" id="3.30.565.10">
    <property type="entry name" value="Histidine kinase-like ATPase, C-terminal domain"/>
    <property type="match status" value="1"/>
</dbReference>
<keyword evidence="8" id="KW-1185">Reference proteome</keyword>
<dbReference type="InterPro" id="IPR003018">
    <property type="entry name" value="GAF"/>
</dbReference>
<evidence type="ECO:0000259" key="6">
    <source>
        <dbReference type="PROSITE" id="PS50109"/>
    </source>
</evidence>
<dbReference type="EMBL" id="CP001682">
    <property type="protein sequence ID" value="ACU93848.1"/>
    <property type="molecule type" value="Genomic_DNA"/>
</dbReference>
<dbReference type="HOGENOM" id="CLU_020473_3_0_11"/>
<proteinExistence type="predicted"/>
<organism evidence="7 8">
    <name type="scientific">Cryptobacterium curtum (strain ATCC 700683 / DSM 15641 / CCUG 43107 / 12-3)</name>
    <dbReference type="NCBI Taxonomy" id="469378"/>
    <lineage>
        <taxon>Bacteria</taxon>
        <taxon>Bacillati</taxon>
        <taxon>Actinomycetota</taxon>
        <taxon>Coriobacteriia</taxon>
        <taxon>Eggerthellales</taxon>
        <taxon>Eggerthellaceae</taxon>
        <taxon>Cryptobacterium</taxon>
    </lineage>
</organism>
<comment type="catalytic activity">
    <reaction evidence="1">
        <text>ATP + protein L-histidine = ADP + protein N-phospho-L-histidine.</text>
        <dbReference type="EC" id="2.7.13.3"/>
    </reaction>
</comment>
<dbReference type="SMART" id="SM00387">
    <property type="entry name" value="HATPase_c"/>
    <property type="match status" value="1"/>
</dbReference>
<keyword evidence="5" id="KW-1133">Transmembrane helix</keyword>
<dbReference type="InterPro" id="IPR003594">
    <property type="entry name" value="HATPase_dom"/>
</dbReference>
<dbReference type="AlphaFoldDB" id="C7MLP2"/>
<evidence type="ECO:0000256" key="1">
    <source>
        <dbReference type="ARBA" id="ARBA00000085"/>
    </source>
</evidence>